<dbReference type="VEuPathDB" id="VectorBase:AARA014796"/>
<protein>
    <submittedName>
        <fullName evidence="2">Uncharacterized protein</fullName>
    </submittedName>
</protein>
<dbReference type="AlphaFoldDB" id="A0A182IH61"/>
<dbReference type="Proteomes" id="UP000075840">
    <property type="component" value="Unassembled WGS sequence"/>
</dbReference>
<organism evidence="2 3">
    <name type="scientific">Anopheles arabiensis</name>
    <name type="common">Mosquito</name>
    <dbReference type="NCBI Taxonomy" id="7173"/>
    <lineage>
        <taxon>Eukaryota</taxon>
        <taxon>Metazoa</taxon>
        <taxon>Ecdysozoa</taxon>
        <taxon>Arthropoda</taxon>
        <taxon>Hexapoda</taxon>
        <taxon>Insecta</taxon>
        <taxon>Pterygota</taxon>
        <taxon>Neoptera</taxon>
        <taxon>Endopterygota</taxon>
        <taxon>Diptera</taxon>
        <taxon>Nematocera</taxon>
        <taxon>Culicoidea</taxon>
        <taxon>Culicidae</taxon>
        <taxon>Anophelinae</taxon>
        <taxon>Anopheles</taxon>
    </lineage>
</organism>
<feature type="compositionally biased region" description="Basic and acidic residues" evidence="1">
    <location>
        <begin position="1"/>
        <end position="10"/>
    </location>
</feature>
<feature type="compositionally biased region" description="Polar residues" evidence="1">
    <location>
        <begin position="11"/>
        <end position="25"/>
    </location>
</feature>
<dbReference type="EnsemblMetazoa" id="AARA014796-RA">
    <property type="protein sequence ID" value="AARA014796-PA"/>
    <property type="gene ID" value="AARA014796"/>
</dbReference>
<proteinExistence type="predicted"/>
<reference evidence="2" key="1">
    <citation type="submission" date="2022-08" db="UniProtKB">
        <authorList>
            <consortium name="EnsemblMetazoa"/>
        </authorList>
    </citation>
    <scope>IDENTIFICATION</scope>
    <source>
        <strain evidence="2">Dongola</strain>
    </source>
</reference>
<evidence type="ECO:0000256" key="1">
    <source>
        <dbReference type="SAM" id="MobiDB-lite"/>
    </source>
</evidence>
<name>A0A182IH61_ANOAR</name>
<accession>A0A182IH61</accession>
<keyword evidence="3" id="KW-1185">Reference proteome</keyword>
<evidence type="ECO:0000313" key="2">
    <source>
        <dbReference type="EnsemblMetazoa" id="AARA014796-PA"/>
    </source>
</evidence>
<evidence type="ECO:0000313" key="3">
    <source>
        <dbReference type="Proteomes" id="UP000075840"/>
    </source>
</evidence>
<sequence>MRKERRDGKGTRTNVHTSALSENENTGGGGRQRIEPLHLRSLVRSCVRARARLCVCVCV</sequence>
<dbReference type="EMBL" id="APCN01003347">
    <property type="status" value="NOT_ANNOTATED_CDS"/>
    <property type="molecule type" value="Genomic_DNA"/>
</dbReference>
<feature type="region of interest" description="Disordered" evidence="1">
    <location>
        <begin position="1"/>
        <end position="33"/>
    </location>
</feature>